<reference evidence="1 2" key="1">
    <citation type="submission" date="2019-12" db="EMBL/GenBank/DDBJ databases">
        <authorList>
            <person name="Scholz U."/>
            <person name="Mascher M."/>
            <person name="Fiebig A."/>
        </authorList>
    </citation>
    <scope>NUCLEOTIDE SEQUENCE</scope>
</reference>
<evidence type="ECO:0000313" key="1">
    <source>
        <dbReference type="EMBL" id="CAA2629021.1"/>
    </source>
</evidence>
<sequence>MRKVVVSHFPSVQYKSGGVARGGLTPLHFHASGEWQPCQGSCCLTHGGLAAGRGRWAGGSSGRGAAEVFGLAVPPRLLPKSLSCDSSPDIYIGVCTIAGISTCLFNY</sequence>
<protein>
    <submittedName>
        <fullName evidence="1">Uncharacterized protein</fullName>
    </submittedName>
</protein>
<dbReference type="Proteomes" id="UP001189122">
    <property type="component" value="Unassembled WGS sequence"/>
</dbReference>
<dbReference type="EMBL" id="CACRZD030000011">
    <property type="protein sequence ID" value="CAA6668267.1"/>
    <property type="molecule type" value="Genomic_DNA"/>
</dbReference>
<proteinExistence type="predicted"/>
<keyword evidence="2" id="KW-1185">Reference proteome</keyword>
<organism evidence="1">
    <name type="scientific">Spirodela intermedia</name>
    <name type="common">Intermediate duckweed</name>
    <dbReference type="NCBI Taxonomy" id="51605"/>
    <lineage>
        <taxon>Eukaryota</taxon>
        <taxon>Viridiplantae</taxon>
        <taxon>Streptophyta</taxon>
        <taxon>Embryophyta</taxon>
        <taxon>Tracheophyta</taxon>
        <taxon>Spermatophyta</taxon>
        <taxon>Magnoliopsida</taxon>
        <taxon>Liliopsida</taxon>
        <taxon>Araceae</taxon>
        <taxon>Lemnoideae</taxon>
        <taxon>Spirodela</taxon>
    </lineage>
</organism>
<name>A0A7I8JDR4_SPIIN</name>
<dbReference type="EMBL" id="LR743598">
    <property type="protein sequence ID" value="CAA2629021.1"/>
    <property type="molecule type" value="Genomic_DNA"/>
</dbReference>
<gene>
    <name evidence="1" type="ORF">SI7747_11014661</name>
</gene>
<dbReference type="AlphaFoldDB" id="A0A7I8JDR4"/>
<evidence type="ECO:0000313" key="2">
    <source>
        <dbReference type="Proteomes" id="UP001189122"/>
    </source>
</evidence>
<accession>A0A7I8JDR4</accession>